<accession>A0A0E0IT70</accession>
<evidence type="ECO:0000256" key="1">
    <source>
        <dbReference type="SAM" id="MobiDB-lite"/>
    </source>
</evidence>
<proteinExistence type="predicted"/>
<reference evidence="2" key="2">
    <citation type="submission" date="2018-04" db="EMBL/GenBank/DDBJ databases">
        <title>OnivRS2 (Oryza nivara Reference Sequence Version 2).</title>
        <authorList>
            <person name="Zhang J."/>
            <person name="Kudrna D."/>
            <person name="Lee S."/>
            <person name="Talag J."/>
            <person name="Rajasekar S."/>
            <person name="Welchert J."/>
            <person name="Hsing Y.-I."/>
            <person name="Wing R.A."/>
        </authorList>
    </citation>
    <scope>NUCLEOTIDE SEQUENCE [LARGE SCALE GENOMIC DNA]</scope>
</reference>
<dbReference type="AlphaFoldDB" id="A0A0E0IT70"/>
<feature type="compositionally biased region" description="Polar residues" evidence="1">
    <location>
        <begin position="405"/>
        <end position="432"/>
    </location>
</feature>
<sequence>MISCSSPSSRFLGLQAAASLSSPPKSRQNSIFSGGGWWSARSRCAFDGQGVFLVEFLGSRLSSWIRGGRRHPGPGRVSRIRFLLIRSESERMGSAMDVVDISSDEEGFAAAAAAVATTTKKASVDSLGWIADLLREEDERALSDEFDDLEVMSELSAPPVMAQQKGGKPDCGGEEDDDDCVVLDGDPDDVVAVAGEKGSEGDGSSDELQIVAEKGPVACRDFPHSRHLCSNLPFSTTSHVKYCSMCHCFVCDTPAPCNYWGKGTEIYDHCHATDKEKKWKAMRHTFKSKGLPTSHPEKRQNVVYPITTSFVQQDTQCEISLIQSHMTTYFPNQSHLANVVNQGLTQTRHTSVRVSPSVGRTVSATRTTPATRAGRGMSNAPSIQIPQSRTRFKRVGATSPGIVTLNDNQFGSAAPNNTQLHQPSSPHASQPAQVAPRTLFGTVQKNPPQRSLSAPIALQGQQDQSASSYQAASNRTHGTGPQFSRCISLTAQRTQLLPEPALDVYSKSWQDIIDSLASDLEVPDYNMGAAESQQPDRTISQPLDSITFQGVGLHSEPVVALANLMPCNGQNVANGMIGNNCLAQTTQILPHLNHQPSLVPKESHLNNSVSSTADGLLMEAAHQRDTQGSDSLDLLFDFEFEDWDSAEP</sequence>
<feature type="compositionally biased region" description="Low complexity" evidence="1">
    <location>
        <begin position="461"/>
        <end position="473"/>
    </location>
</feature>
<feature type="compositionally biased region" description="Polar residues" evidence="1">
    <location>
        <begin position="474"/>
        <end position="483"/>
    </location>
</feature>
<dbReference type="STRING" id="4536.A0A0E0IT70"/>
<protein>
    <submittedName>
        <fullName evidence="2">Uncharacterized protein</fullName>
    </submittedName>
</protein>
<dbReference type="Proteomes" id="UP000006591">
    <property type="component" value="Chromosome 10"/>
</dbReference>
<dbReference type="InterPro" id="IPR053234">
    <property type="entry name" value="RPM1_Interactor"/>
</dbReference>
<dbReference type="eggNOG" id="ENOG502QWDN">
    <property type="taxonomic scope" value="Eukaryota"/>
</dbReference>
<keyword evidence="3" id="KW-1185">Reference proteome</keyword>
<dbReference type="OMA" id="PTSHPEK"/>
<dbReference type="EnsemblPlants" id="ONIVA10G12380.2">
    <property type="protein sequence ID" value="ONIVA10G12380.2"/>
    <property type="gene ID" value="ONIVA10G12380"/>
</dbReference>
<feature type="region of interest" description="Disordered" evidence="1">
    <location>
        <begin position="401"/>
        <end position="434"/>
    </location>
</feature>
<organism evidence="2">
    <name type="scientific">Oryza nivara</name>
    <name type="common">Indian wild rice</name>
    <name type="synonym">Oryza sativa f. spontanea</name>
    <dbReference type="NCBI Taxonomy" id="4536"/>
    <lineage>
        <taxon>Eukaryota</taxon>
        <taxon>Viridiplantae</taxon>
        <taxon>Streptophyta</taxon>
        <taxon>Embryophyta</taxon>
        <taxon>Tracheophyta</taxon>
        <taxon>Spermatophyta</taxon>
        <taxon>Magnoliopsida</taxon>
        <taxon>Liliopsida</taxon>
        <taxon>Poales</taxon>
        <taxon>Poaceae</taxon>
        <taxon>BOP clade</taxon>
        <taxon>Oryzoideae</taxon>
        <taxon>Oryzeae</taxon>
        <taxon>Oryzinae</taxon>
        <taxon>Oryza</taxon>
    </lineage>
</organism>
<name>A0A0E0IT70_ORYNI</name>
<dbReference type="PANTHER" id="PTHR33443:SF38">
    <property type="entry name" value="EXPRESSED PROTEIN"/>
    <property type="match status" value="1"/>
</dbReference>
<evidence type="ECO:0000313" key="2">
    <source>
        <dbReference type="EnsemblPlants" id="ONIVA10G12380.2"/>
    </source>
</evidence>
<feature type="region of interest" description="Disordered" evidence="1">
    <location>
        <begin position="456"/>
        <end position="483"/>
    </location>
</feature>
<dbReference type="PANTHER" id="PTHR33443">
    <property type="entry name" value="ZGC:112980"/>
    <property type="match status" value="1"/>
</dbReference>
<evidence type="ECO:0000313" key="3">
    <source>
        <dbReference type="Proteomes" id="UP000006591"/>
    </source>
</evidence>
<dbReference type="Gramene" id="ONIVA10G12380.2">
    <property type="protein sequence ID" value="ONIVA10G12380.2"/>
    <property type="gene ID" value="ONIVA10G12380"/>
</dbReference>
<reference evidence="2" key="1">
    <citation type="submission" date="2015-04" db="UniProtKB">
        <authorList>
            <consortium name="EnsemblPlants"/>
        </authorList>
    </citation>
    <scope>IDENTIFICATION</scope>
    <source>
        <strain evidence="2">SL10</strain>
    </source>
</reference>